<accession>A0A820S773</accession>
<evidence type="ECO:0000313" key="2">
    <source>
        <dbReference type="Proteomes" id="UP000663881"/>
    </source>
</evidence>
<dbReference type="AlphaFoldDB" id="A0A820S773"/>
<feature type="non-terminal residue" evidence="1">
    <location>
        <position position="1"/>
    </location>
</feature>
<comment type="caution">
    <text evidence="1">The sequence shown here is derived from an EMBL/GenBank/DDBJ whole genome shotgun (WGS) entry which is preliminary data.</text>
</comment>
<protein>
    <submittedName>
        <fullName evidence="1">Uncharacterized protein</fullName>
    </submittedName>
</protein>
<proteinExistence type="predicted"/>
<evidence type="ECO:0000313" key="1">
    <source>
        <dbReference type="EMBL" id="CAF4445863.1"/>
    </source>
</evidence>
<dbReference type="Proteomes" id="UP000663881">
    <property type="component" value="Unassembled WGS sequence"/>
</dbReference>
<gene>
    <name evidence="1" type="ORF">OKA104_LOCUS53888</name>
</gene>
<name>A0A820S773_9BILA</name>
<dbReference type="EMBL" id="CAJOAY010034550">
    <property type="protein sequence ID" value="CAF4445863.1"/>
    <property type="molecule type" value="Genomic_DNA"/>
</dbReference>
<organism evidence="1 2">
    <name type="scientific">Adineta steineri</name>
    <dbReference type="NCBI Taxonomy" id="433720"/>
    <lineage>
        <taxon>Eukaryota</taxon>
        <taxon>Metazoa</taxon>
        <taxon>Spiralia</taxon>
        <taxon>Gnathifera</taxon>
        <taxon>Rotifera</taxon>
        <taxon>Eurotatoria</taxon>
        <taxon>Bdelloidea</taxon>
        <taxon>Adinetida</taxon>
        <taxon>Adinetidae</taxon>
        <taxon>Adineta</taxon>
    </lineage>
</organism>
<reference evidence="1" key="1">
    <citation type="submission" date="2021-02" db="EMBL/GenBank/DDBJ databases">
        <authorList>
            <person name="Nowell W R."/>
        </authorList>
    </citation>
    <scope>NUCLEOTIDE SEQUENCE</scope>
</reference>
<sequence length="52" mass="6119">GCPTSLRGKLWSAMLDVDFSNWHLTYFNYLKQNVIDFDLLVDSLYFKVIFIA</sequence>